<dbReference type="Proteomes" id="UP000742460">
    <property type="component" value="Unassembled WGS sequence"/>
</dbReference>
<feature type="domain" description="N-acyltransferase N-terminal" evidence="1">
    <location>
        <begin position="39"/>
        <end position="175"/>
    </location>
</feature>
<dbReference type="AlphaFoldDB" id="A0A921MUL5"/>
<dbReference type="Gene3D" id="3.40.630.120">
    <property type="match status" value="1"/>
</dbReference>
<evidence type="ECO:0000313" key="3">
    <source>
        <dbReference type="EMBL" id="HJG90810.1"/>
    </source>
</evidence>
<keyword evidence="3" id="KW-0808">Transferase</keyword>
<comment type="caution">
    <text evidence="3">The sequence shown here is derived from an EMBL/GenBank/DDBJ whole genome shotgun (WGS) entry which is preliminary data.</text>
</comment>
<name>A0A921MUL5_9MICO</name>
<keyword evidence="3" id="KW-0012">Acyltransferase</keyword>
<dbReference type="InterPro" id="IPR041644">
    <property type="entry name" value="GNAT_C"/>
</dbReference>
<evidence type="ECO:0000259" key="2">
    <source>
        <dbReference type="Pfam" id="PF18164"/>
    </source>
</evidence>
<reference evidence="3" key="2">
    <citation type="submission" date="2021-09" db="EMBL/GenBank/DDBJ databases">
        <authorList>
            <person name="Gilroy R."/>
        </authorList>
    </citation>
    <scope>NUCLEOTIDE SEQUENCE</scope>
    <source>
        <strain evidence="3">ChiGjej5B5-22894</strain>
    </source>
</reference>
<gene>
    <name evidence="3" type="ORF">K8V81_03705</name>
</gene>
<dbReference type="InterPro" id="IPR041273">
    <property type="entry name" value="NAT_N"/>
</dbReference>
<sequence>MSDRPDAPFEVLGDPPQAVRATAPLPEDAVAQMLTAPSAPALLEQLGITGQDHEELRALLAPAVADEEMLQEITRLANLLREGAGLEVSQVDLGAEAESLTALQQRLAPGEGLVAILALVVSTATVRAWHRERGLDQEQSWQVLADLGQQMRVHRRSSGALGLHQLPWMALNWAGRLVHLGRLQFDLHRADEGTADERWVIGAHIPATGPLTPESVEDSLERASAYFSAHYADLGEGRPPGAPAFGREFRCSSWLVNPLLTSELGADSNLGSFAQRWEVISRTPGDDGAAFFVWGRRPPYDPAELPRTTRLERLVGERLADGRGWENGLGSLVR</sequence>
<dbReference type="Pfam" id="PF18164">
    <property type="entry name" value="GNAT_C"/>
    <property type="match status" value="1"/>
</dbReference>
<proteinExistence type="predicted"/>
<protein>
    <submittedName>
        <fullName evidence="3">Acyltransferase domain-containing protein</fullName>
    </submittedName>
</protein>
<accession>A0A921MUL5</accession>
<evidence type="ECO:0000313" key="4">
    <source>
        <dbReference type="Proteomes" id="UP000742460"/>
    </source>
</evidence>
<dbReference type="GO" id="GO:0016746">
    <property type="term" value="F:acyltransferase activity"/>
    <property type="evidence" value="ECO:0007669"/>
    <property type="project" value="UniProtKB-KW"/>
</dbReference>
<organism evidence="3 4">
    <name type="scientific">Brachybacterium massiliense</name>
    <dbReference type="NCBI Taxonomy" id="1755098"/>
    <lineage>
        <taxon>Bacteria</taxon>
        <taxon>Bacillati</taxon>
        <taxon>Actinomycetota</taxon>
        <taxon>Actinomycetes</taxon>
        <taxon>Micrococcales</taxon>
        <taxon>Dermabacteraceae</taxon>
        <taxon>Brachybacterium</taxon>
    </lineage>
</organism>
<feature type="domain" description="GNAT-like C-terminal" evidence="2">
    <location>
        <begin position="177"/>
        <end position="332"/>
    </location>
</feature>
<dbReference type="Pfam" id="PF18082">
    <property type="entry name" value="NAT_N"/>
    <property type="match status" value="1"/>
</dbReference>
<evidence type="ECO:0000259" key="1">
    <source>
        <dbReference type="Pfam" id="PF18082"/>
    </source>
</evidence>
<reference evidence="3" key="1">
    <citation type="journal article" date="2021" name="PeerJ">
        <title>Extensive microbial diversity within the chicken gut microbiome revealed by metagenomics and culture.</title>
        <authorList>
            <person name="Gilroy R."/>
            <person name="Ravi A."/>
            <person name="Getino M."/>
            <person name="Pursley I."/>
            <person name="Horton D.L."/>
            <person name="Alikhan N.F."/>
            <person name="Baker D."/>
            <person name="Gharbi K."/>
            <person name="Hall N."/>
            <person name="Watson M."/>
            <person name="Adriaenssens E.M."/>
            <person name="Foster-Nyarko E."/>
            <person name="Jarju S."/>
            <person name="Secka A."/>
            <person name="Antonio M."/>
            <person name="Oren A."/>
            <person name="Chaudhuri R.R."/>
            <person name="La Ragione R."/>
            <person name="Hildebrand F."/>
            <person name="Pallen M.J."/>
        </authorList>
    </citation>
    <scope>NUCLEOTIDE SEQUENCE</scope>
    <source>
        <strain evidence="3">ChiGjej5B5-22894</strain>
    </source>
</reference>
<dbReference type="EMBL" id="DYUE01000096">
    <property type="protein sequence ID" value="HJG90810.1"/>
    <property type="molecule type" value="Genomic_DNA"/>
</dbReference>